<dbReference type="EMBL" id="PCMW01000071">
    <property type="protein sequence ID" value="PDS23033.1"/>
    <property type="molecule type" value="Genomic_DNA"/>
</dbReference>
<evidence type="ECO:0000313" key="2">
    <source>
        <dbReference type="Proteomes" id="UP000220828"/>
    </source>
</evidence>
<accession>A0A2H3K9P5</accession>
<reference evidence="1 2" key="1">
    <citation type="submission" date="2017-09" db="EMBL/GenBank/DDBJ databases">
        <title>Whole genomes of Flavobacteriaceae.</title>
        <authorList>
            <person name="Stine C."/>
            <person name="Li C."/>
            <person name="Tadesse D."/>
        </authorList>
    </citation>
    <scope>NUCLEOTIDE SEQUENCE [LARGE SCALE GENOMIC DNA]</scope>
    <source>
        <strain evidence="1 2">ATCC 35036</strain>
    </source>
</reference>
<dbReference type="AlphaFoldDB" id="A0A2H3K9P5"/>
<organism evidence="1 2">
    <name type="scientific">Flavobacterium branchiophilum</name>
    <dbReference type="NCBI Taxonomy" id="55197"/>
    <lineage>
        <taxon>Bacteria</taxon>
        <taxon>Pseudomonadati</taxon>
        <taxon>Bacteroidota</taxon>
        <taxon>Flavobacteriia</taxon>
        <taxon>Flavobacteriales</taxon>
        <taxon>Flavobacteriaceae</taxon>
        <taxon>Flavobacterium</taxon>
    </lineage>
</organism>
<dbReference type="RefSeq" id="WP_097554585.1">
    <property type="nucleotide sequence ID" value="NZ_PCMW01000071.1"/>
</dbReference>
<comment type="caution">
    <text evidence="1">The sequence shown here is derived from an EMBL/GenBank/DDBJ whole genome shotgun (WGS) entry which is preliminary data.</text>
</comment>
<proteinExistence type="predicted"/>
<evidence type="ECO:0000313" key="1">
    <source>
        <dbReference type="EMBL" id="PDS23033.1"/>
    </source>
</evidence>
<dbReference type="OrthoDB" id="6717961at2"/>
<gene>
    <name evidence="1" type="ORF">B0A77_11880</name>
</gene>
<name>A0A2H3K9P5_9FLAO</name>
<protein>
    <submittedName>
        <fullName evidence="1">Uncharacterized protein</fullName>
    </submittedName>
</protein>
<sequence length="432" mass="49948">MSRTRIVKGTYTKITGGDHSMYAKGNIVTTAGKSINEIGKEKGITYNMPKSPPKKQSATRVKEIELITPLDLGSKNDGKGKTQEGFIFGKTYKFKVKSFTNGNPVSNQLIRWMYKYHNLTTNKWVEVHSKIKGDQYSLYFNEKEMCGRFVFVRAYIDDEDKEGELKRWHHNRFRWFDRSIVESEIKDRTDNKKPWLVNQSGTSLCGMACIFYLFAKEQPSEYKKFAKTLFRTGEATFNKYTVKPSEELLEKKINKNGYPLNTGDMPLVDFVTMAGTRNTDNPKYKGGSEEFQAINWPPIMTTLCEELLGYEFVSSKGVYNPLKSIAYTSLDIKNKIENINKQIIEGYRLILMIDSDLIDDVWDKSSLDLHWVVLESTISWNYEPGFFLSKKDEIDFKVYTWGINPNGNNRYLQSVITSAHFMNNYNGYIKVK</sequence>
<dbReference type="Proteomes" id="UP000220828">
    <property type="component" value="Unassembled WGS sequence"/>
</dbReference>